<dbReference type="EMBL" id="BAAANY010000058">
    <property type="protein sequence ID" value="GAA1723554.1"/>
    <property type="molecule type" value="Genomic_DNA"/>
</dbReference>
<name>A0ABN2JDQ3_9ACTN</name>
<sequence>MAVRIFSPEWAEQVRQAVDRGPSAQLRASKLETYWDWIDEARGKCSDSWALGVRDLDGKPAYLLLQWDAGVCKSAEISSTAPDATYVLAGGLDVWQALLAGEDTGRIVMYRRLLLEKGDVVRFFRSIYFFVESVAAIGRVPADAAGSGR</sequence>
<evidence type="ECO:0000313" key="2">
    <source>
        <dbReference type="Proteomes" id="UP001500618"/>
    </source>
</evidence>
<dbReference type="InterPro" id="IPR036527">
    <property type="entry name" value="SCP2_sterol-bd_dom_sf"/>
</dbReference>
<protein>
    <recommendedName>
        <fullName evidence="3">SCP2 domain-containing protein</fullName>
    </recommendedName>
</protein>
<keyword evidence="2" id="KW-1185">Reference proteome</keyword>
<evidence type="ECO:0000313" key="1">
    <source>
        <dbReference type="EMBL" id="GAA1723554.1"/>
    </source>
</evidence>
<dbReference type="RefSeq" id="WP_344315580.1">
    <property type="nucleotide sequence ID" value="NZ_BAAANY010000058.1"/>
</dbReference>
<evidence type="ECO:0008006" key="3">
    <source>
        <dbReference type="Google" id="ProtNLM"/>
    </source>
</evidence>
<proteinExistence type="predicted"/>
<dbReference type="Gene3D" id="3.30.1050.10">
    <property type="entry name" value="SCP2 sterol-binding domain"/>
    <property type="match status" value="1"/>
</dbReference>
<gene>
    <name evidence="1" type="ORF">GCM10009765_84430</name>
</gene>
<dbReference type="SUPFAM" id="SSF55718">
    <property type="entry name" value="SCP-like"/>
    <property type="match status" value="1"/>
</dbReference>
<accession>A0ABN2JDQ3</accession>
<dbReference type="Proteomes" id="UP001500618">
    <property type="component" value="Unassembled WGS sequence"/>
</dbReference>
<reference evidence="1 2" key="1">
    <citation type="journal article" date="2019" name="Int. J. Syst. Evol. Microbiol.">
        <title>The Global Catalogue of Microorganisms (GCM) 10K type strain sequencing project: providing services to taxonomists for standard genome sequencing and annotation.</title>
        <authorList>
            <consortium name="The Broad Institute Genomics Platform"/>
            <consortium name="The Broad Institute Genome Sequencing Center for Infectious Disease"/>
            <person name="Wu L."/>
            <person name="Ma J."/>
        </authorList>
    </citation>
    <scope>NUCLEOTIDE SEQUENCE [LARGE SCALE GENOMIC DNA]</scope>
    <source>
        <strain evidence="1 2">JCM 14718</strain>
    </source>
</reference>
<organism evidence="1 2">
    <name type="scientific">Fodinicola feengrottensis</name>
    <dbReference type="NCBI Taxonomy" id="435914"/>
    <lineage>
        <taxon>Bacteria</taxon>
        <taxon>Bacillati</taxon>
        <taxon>Actinomycetota</taxon>
        <taxon>Actinomycetes</taxon>
        <taxon>Mycobacteriales</taxon>
        <taxon>Fodinicola</taxon>
    </lineage>
</organism>
<comment type="caution">
    <text evidence="1">The sequence shown here is derived from an EMBL/GenBank/DDBJ whole genome shotgun (WGS) entry which is preliminary data.</text>
</comment>